<name>A0A507R258_MONPU</name>
<dbReference type="Proteomes" id="UP000319663">
    <property type="component" value="Unassembled WGS sequence"/>
</dbReference>
<evidence type="ECO:0000256" key="1">
    <source>
        <dbReference type="SAM" id="MobiDB-lite"/>
    </source>
</evidence>
<evidence type="ECO:0000313" key="4">
    <source>
        <dbReference type="Proteomes" id="UP000319663"/>
    </source>
</evidence>
<feature type="transmembrane region" description="Helical" evidence="2">
    <location>
        <begin position="230"/>
        <end position="253"/>
    </location>
</feature>
<keyword evidence="4" id="KW-1185">Reference proteome</keyword>
<feature type="compositionally biased region" description="Low complexity" evidence="1">
    <location>
        <begin position="101"/>
        <end position="121"/>
    </location>
</feature>
<accession>A0A507R258</accession>
<keyword evidence="2" id="KW-0812">Transmembrane</keyword>
<feature type="region of interest" description="Disordered" evidence="1">
    <location>
        <begin position="1"/>
        <end position="149"/>
    </location>
</feature>
<gene>
    <name evidence="3" type="ORF">MPDQ_002801</name>
</gene>
<proteinExistence type="predicted"/>
<dbReference type="EMBL" id="VIFY01000019">
    <property type="protein sequence ID" value="TQB75508.1"/>
    <property type="molecule type" value="Genomic_DNA"/>
</dbReference>
<organism evidence="3 4">
    <name type="scientific">Monascus purpureus</name>
    <name type="common">Red mold</name>
    <name type="synonym">Monascus anka</name>
    <dbReference type="NCBI Taxonomy" id="5098"/>
    <lineage>
        <taxon>Eukaryota</taxon>
        <taxon>Fungi</taxon>
        <taxon>Dikarya</taxon>
        <taxon>Ascomycota</taxon>
        <taxon>Pezizomycotina</taxon>
        <taxon>Eurotiomycetes</taxon>
        <taxon>Eurotiomycetidae</taxon>
        <taxon>Eurotiales</taxon>
        <taxon>Aspergillaceae</taxon>
        <taxon>Monascus</taxon>
    </lineage>
</organism>
<comment type="caution">
    <text evidence="3">The sequence shown here is derived from an EMBL/GenBank/DDBJ whole genome shotgun (WGS) entry which is preliminary data.</text>
</comment>
<feature type="compositionally biased region" description="Polar residues" evidence="1">
    <location>
        <begin position="130"/>
        <end position="149"/>
    </location>
</feature>
<sequence length="267" mass="30605">MSRKRSHHSTTLSKDGNQIKKPQLNLKSNQKESEGPLSLSLSHSCPTHMYELRKREPKPGHEQEQDQVRKRRQRKRMQEFLHVLVIKPKMDPHPDTLISRSGSNTGGANASSPSAPTSSADNNDDDDMSGSLQPQGHSSHSASINSPPMATTDLYMATKIRDFQYSPHHPLARATPPIVEPRRRILVPVPLGTTGSNRNTARGGTFHELQQYQLELMRMRVEFRRLERDLVTLYTVLNLLNWVRLVWLVWIMWDIWDTNVMNVTEDF</sequence>
<dbReference type="AlphaFoldDB" id="A0A507R258"/>
<evidence type="ECO:0000256" key="2">
    <source>
        <dbReference type="SAM" id="Phobius"/>
    </source>
</evidence>
<keyword evidence="2" id="KW-0472">Membrane</keyword>
<protein>
    <submittedName>
        <fullName evidence="3">Uncharacterized protein</fullName>
    </submittedName>
</protein>
<reference evidence="3 4" key="1">
    <citation type="submission" date="2019-06" db="EMBL/GenBank/DDBJ databases">
        <title>Wine fermentation using esterase from Monascus purpureus.</title>
        <authorList>
            <person name="Geng C."/>
            <person name="Zhang Y."/>
        </authorList>
    </citation>
    <scope>NUCLEOTIDE SEQUENCE [LARGE SCALE GENOMIC DNA]</scope>
    <source>
        <strain evidence="3">HQ1</strain>
    </source>
</reference>
<feature type="compositionally biased region" description="Basic and acidic residues" evidence="1">
    <location>
        <begin position="50"/>
        <end position="68"/>
    </location>
</feature>
<evidence type="ECO:0000313" key="3">
    <source>
        <dbReference type="EMBL" id="TQB75508.1"/>
    </source>
</evidence>
<keyword evidence="2" id="KW-1133">Transmembrane helix</keyword>